<proteinExistence type="predicted"/>
<name>G8LDS9_9ENTR</name>
<evidence type="ECO:0000313" key="2">
    <source>
        <dbReference type="EMBL" id="AEW73941.1"/>
    </source>
</evidence>
<keyword evidence="1" id="KW-0472">Membrane</keyword>
<feature type="transmembrane region" description="Helical" evidence="1">
    <location>
        <begin position="13"/>
        <end position="35"/>
    </location>
</feature>
<evidence type="ECO:0000313" key="3">
    <source>
        <dbReference type="Proteomes" id="UP000007838"/>
    </source>
</evidence>
<dbReference type="HOGENOM" id="CLU_219996_0_0_6"/>
<dbReference type="AlphaFoldDB" id="G8LDS9"/>
<reference evidence="2 3" key="1">
    <citation type="journal article" date="2011" name="Stand. Genomic Sci.">
        <title>Complete genome of the onion pathogen Enterobacter cloacae EcWSU1.</title>
        <authorList>
            <person name="Humann J.L."/>
            <person name="Wildung M."/>
            <person name="Cheng C.H."/>
            <person name="Lee T."/>
            <person name="Stewart J.E."/>
            <person name="Drew J.C."/>
            <person name="Triplett E.W."/>
            <person name="Main D."/>
            <person name="Schroeder B.K."/>
        </authorList>
    </citation>
    <scope>NUCLEOTIDE SEQUENCE [LARGE SCALE GENOMIC DNA]</scope>
    <source>
        <strain evidence="2 3">EcWSU1</strain>
    </source>
</reference>
<dbReference type="NCBIfam" id="NF041484">
    <property type="entry name" value="membrane_YmiC"/>
    <property type="match status" value="1"/>
</dbReference>
<sequence>MYPMMNNMMSHKYWSWLGVFSVSILFWSQLIWLAFL</sequence>
<keyword evidence="1" id="KW-1133">Transmembrane helix</keyword>
<dbReference type="Proteomes" id="UP000007838">
    <property type="component" value="Chromosome"/>
</dbReference>
<accession>G8LDS9</accession>
<dbReference type="Pfam" id="PF23694">
    <property type="entry name" value="YmiC"/>
    <property type="match status" value="1"/>
</dbReference>
<dbReference type="InterPro" id="IPR048209">
    <property type="entry name" value="YmiC-like"/>
</dbReference>
<gene>
    <name evidence="2" type="ORF">EcWSU1_02506</name>
</gene>
<organism evidence="2 3">
    <name type="scientific">Enterobacter ludwigii</name>
    <dbReference type="NCBI Taxonomy" id="299767"/>
    <lineage>
        <taxon>Bacteria</taxon>
        <taxon>Pseudomonadati</taxon>
        <taxon>Pseudomonadota</taxon>
        <taxon>Gammaproteobacteria</taxon>
        <taxon>Enterobacterales</taxon>
        <taxon>Enterobacteriaceae</taxon>
        <taxon>Enterobacter</taxon>
        <taxon>Enterobacter cloacae complex</taxon>
    </lineage>
</organism>
<dbReference type="KEGG" id="eec:EcWSU1_02506"/>
<protein>
    <submittedName>
        <fullName evidence="2">Uncharacterized protein</fullName>
    </submittedName>
</protein>
<keyword evidence="1" id="KW-0812">Transmembrane</keyword>
<evidence type="ECO:0000256" key="1">
    <source>
        <dbReference type="SAM" id="Phobius"/>
    </source>
</evidence>
<dbReference type="EMBL" id="CP002886">
    <property type="protein sequence ID" value="AEW73941.1"/>
    <property type="molecule type" value="Genomic_DNA"/>
</dbReference>